<dbReference type="Proteomes" id="UP000006038">
    <property type="component" value="Chromosome 1"/>
</dbReference>
<protein>
    <recommendedName>
        <fullName evidence="2">RING-type domain-containing protein</fullName>
    </recommendedName>
</protein>
<evidence type="ECO:0000259" key="2">
    <source>
        <dbReference type="PROSITE" id="PS50089"/>
    </source>
</evidence>
<keyword evidence="1" id="KW-0479">Metal-binding</keyword>
<dbReference type="InterPro" id="IPR013083">
    <property type="entry name" value="Znf_RING/FYVE/PHD"/>
</dbReference>
<feature type="domain" description="RING-type" evidence="2">
    <location>
        <begin position="526"/>
        <end position="568"/>
    </location>
</feature>
<dbReference type="Pfam" id="PF07762">
    <property type="entry name" value="DUF1618"/>
    <property type="match status" value="1"/>
</dbReference>
<dbReference type="PROSITE" id="PS50089">
    <property type="entry name" value="ZF_RING_2"/>
    <property type="match status" value="1"/>
</dbReference>
<dbReference type="OMA" id="AYFVCSA"/>
<dbReference type="PANTHER" id="PTHR33086:SF6">
    <property type="entry name" value="OS01G0245532 PROTEIN"/>
    <property type="match status" value="1"/>
</dbReference>
<dbReference type="AlphaFoldDB" id="J3KY78"/>
<reference evidence="3" key="1">
    <citation type="journal article" date="2013" name="Nat. Commun.">
        <title>Whole-genome sequencing of Oryza brachyantha reveals mechanisms underlying Oryza genome evolution.</title>
        <authorList>
            <person name="Chen J."/>
            <person name="Huang Q."/>
            <person name="Gao D."/>
            <person name="Wang J."/>
            <person name="Lang Y."/>
            <person name="Liu T."/>
            <person name="Li B."/>
            <person name="Bai Z."/>
            <person name="Luis Goicoechea J."/>
            <person name="Liang C."/>
            <person name="Chen C."/>
            <person name="Zhang W."/>
            <person name="Sun S."/>
            <person name="Liao Y."/>
            <person name="Zhang X."/>
            <person name="Yang L."/>
            <person name="Song C."/>
            <person name="Wang M."/>
            <person name="Shi J."/>
            <person name="Liu G."/>
            <person name="Liu J."/>
            <person name="Zhou H."/>
            <person name="Zhou W."/>
            <person name="Yu Q."/>
            <person name="An N."/>
            <person name="Chen Y."/>
            <person name="Cai Q."/>
            <person name="Wang B."/>
            <person name="Liu B."/>
            <person name="Min J."/>
            <person name="Huang Y."/>
            <person name="Wu H."/>
            <person name="Li Z."/>
            <person name="Zhang Y."/>
            <person name="Yin Y."/>
            <person name="Song W."/>
            <person name="Jiang J."/>
            <person name="Jackson S.A."/>
            <person name="Wing R.A."/>
            <person name="Wang J."/>
            <person name="Chen M."/>
        </authorList>
    </citation>
    <scope>NUCLEOTIDE SEQUENCE [LARGE SCALE GENOMIC DNA]</scope>
    <source>
        <strain evidence="3">cv. IRGC 101232</strain>
    </source>
</reference>
<keyword evidence="1" id="KW-0863">Zinc-finger</keyword>
<sequence length="570" mass="62723">MAAAEGAQRAALERWAILPCIPHVVYDEVNLPPGVDVHLYLTAAPRASRLTVARRIAPDRKATDNHPYVAAVDQHGRLLLYATLGHSRPPYLDSFHPGPLGEHHGFPKAYFVCSATTGVASRIRDPDRPIGHPGNAGLLGYSTGYYHGRLLLYATLGHSRPPYLDSFHPGPLGEHHGFPKAYFVCSATTGVASRIRDPDRPIGHPGNAGLLGYSTGYYVAELQPAPTTGTATLILYSSDSGAWTDEKLTYPPHDRPWGGNGVVSHQERLWWVDLSYGLLTCDLPHRHHGDLLYVPLPEGCELPAGAVDLEKSRSVGVSAGRLRYVQIDERDGDPIVSMWTLIDQHAGTWHLDCEAPFEAIWADEVYRGTNLPPLVPAVALIHPEHPGDVVYFFLHSRLFAVDVRLRRVLEWQFFAMLHPPMAYHSSQFVRAWKMSSIPDSDETPIDPVRPPLTRGVPAAPIHESWASSSILGDAPLQRNHIVHSKWPAQAMMMSANPPKAPSSQIPFERCHIVDGAGLVRTDEEECPLCVQPMTPDEVLSVLPCGHKFHKGCNDLWLSRPSPPSCACCCV</sequence>
<dbReference type="InterPro" id="IPR011676">
    <property type="entry name" value="DUF1618"/>
</dbReference>
<dbReference type="EnsemblPlants" id="OB01G19340.1">
    <property type="protein sequence ID" value="OB01G19340.1"/>
    <property type="gene ID" value="OB01G19340"/>
</dbReference>
<reference evidence="3" key="2">
    <citation type="submission" date="2013-04" db="UniProtKB">
        <authorList>
            <consortium name="EnsemblPlants"/>
        </authorList>
    </citation>
    <scope>IDENTIFICATION</scope>
</reference>
<dbReference type="GO" id="GO:0008270">
    <property type="term" value="F:zinc ion binding"/>
    <property type="evidence" value="ECO:0007669"/>
    <property type="project" value="UniProtKB-KW"/>
</dbReference>
<organism evidence="3">
    <name type="scientific">Oryza brachyantha</name>
    <name type="common">malo sina</name>
    <dbReference type="NCBI Taxonomy" id="4533"/>
    <lineage>
        <taxon>Eukaryota</taxon>
        <taxon>Viridiplantae</taxon>
        <taxon>Streptophyta</taxon>
        <taxon>Embryophyta</taxon>
        <taxon>Tracheophyta</taxon>
        <taxon>Spermatophyta</taxon>
        <taxon>Magnoliopsida</taxon>
        <taxon>Liliopsida</taxon>
        <taxon>Poales</taxon>
        <taxon>Poaceae</taxon>
        <taxon>BOP clade</taxon>
        <taxon>Oryzoideae</taxon>
        <taxon>Oryzeae</taxon>
        <taxon>Oryzinae</taxon>
        <taxon>Oryza</taxon>
    </lineage>
</organism>
<dbReference type="Gene3D" id="3.30.40.10">
    <property type="entry name" value="Zinc/RING finger domain, C3HC4 (zinc finger)"/>
    <property type="match status" value="1"/>
</dbReference>
<accession>J3KY78</accession>
<dbReference type="HOGENOM" id="CLU_478506_0_0_1"/>
<dbReference type="PANTHER" id="PTHR33086">
    <property type="entry name" value="OS05G0468200 PROTEIN-RELATED"/>
    <property type="match status" value="1"/>
</dbReference>
<dbReference type="SUPFAM" id="SSF57850">
    <property type="entry name" value="RING/U-box"/>
    <property type="match status" value="1"/>
</dbReference>
<proteinExistence type="predicted"/>
<keyword evidence="1" id="KW-0862">Zinc</keyword>
<evidence type="ECO:0000313" key="3">
    <source>
        <dbReference type="EnsemblPlants" id="OB01G19340.1"/>
    </source>
</evidence>
<dbReference type="STRING" id="4533.J3KY78"/>
<name>J3KY78_ORYBR</name>
<evidence type="ECO:0000256" key="1">
    <source>
        <dbReference type="PROSITE-ProRule" id="PRU00175"/>
    </source>
</evidence>
<dbReference type="Pfam" id="PF17123">
    <property type="entry name" value="zf-RING_11"/>
    <property type="match status" value="1"/>
</dbReference>
<keyword evidence="4" id="KW-1185">Reference proteome</keyword>
<dbReference type="InterPro" id="IPR001841">
    <property type="entry name" value="Znf_RING"/>
</dbReference>
<dbReference type="Gramene" id="OB01G19340.1">
    <property type="protein sequence ID" value="OB01G19340.1"/>
    <property type="gene ID" value="OB01G19340"/>
</dbReference>
<evidence type="ECO:0000313" key="4">
    <source>
        <dbReference type="Proteomes" id="UP000006038"/>
    </source>
</evidence>
<dbReference type="eggNOG" id="ENOG502R1VC">
    <property type="taxonomic scope" value="Eukaryota"/>
</dbReference>